<sequence>MSTRNKLQKFAEILQMRNVYENFDPKNPKLVGEGGQIVERKGQWAKAHFGNDKPITLELACGRGEYTVDLARQYPDRNFIGVDIKGARIWKGANIAQDEGLDNAAFLRTRIEIIATFFAKGEVDEIWITFPDPFLKKGKENRRLTAARYLKQYRHILKEDGIVHLKTDSRDLYEWTQETFAQQPAIKVLYHDHDIYSKPLYIPELSTETYYEKLHKGLGKTITYTQFSFVPGVDIIGGKGIPGFEI</sequence>
<dbReference type="PANTHER" id="PTHR23417:SF14">
    <property type="entry name" value="PENTACOTRIPEPTIDE-REPEAT REGION OF PRORP DOMAIN-CONTAINING PROTEIN"/>
    <property type="match status" value="1"/>
</dbReference>
<dbReference type="PROSITE" id="PS51625">
    <property type="entry name" value="SAM_MT_TRMB"/>
    <property type="match status" value="1"/>
</dbReference>
<comment type="catalytic activity">
    <reaction evidence="1 7">
        <text>guanosine(46) in tRNA + S-adenosyl-L-methionine = N(7)-methylguanosine(46) in tRNA + S-adenosyl-L-homocysteine</text>
        <dbReference type="Rhea" id="RHEA:42708"/>
        <dbReference type="Rhea" id="RHEA-COMP:10188"/>
        <dbReference type="Rhea" id="RHEA-COMP:10189"/>
        <dbReference type="ChEBI" id="CHEBI:57856"/>
        <dbReference type="ChEBI" id="CHEBI:59789"/>
        <dbReference type="ChEBI" id="CHEBI:74269"/>
        <dbReference type="ChEBI" id="CHEBI:74480"/>
        <dbReference type="EC" id="2.1.1.33"/>
    </reaction>
</comment>
<dbReference type="EMBL" id="FOFB01000033">
    <property type="protein sequence ID" value="SER30415.1"/>
    <property type="molecule type" value="Genomic_DNA"/>
</dbReference>
<evidence type="ECO:0000256" key="6">
    <source>
        <dbReference type="ARBA" id="ARBA00022694"/>
    </source>
</evidence>
<keyword evidence="6 7" id="KW-0819">tRNA processing</keyword>
<dbReference type="InterPro" id="IPR003358">
    <property type="entry name" value="tRNA_(Gua-N-7)_MeTrfase_Trmb"/>
</dbReference>
<dbReference type="HAMAP" id="MF_01057">
    <property type="entry name" value="tRNA_methyltr_TrmB"/>
    <property type="match status" value="1"/>
</dbReference>
<dbReference type="RefSeq" id="WP_090172737.1">
    <property type="nucleotide sequence ID" value="NZ_FOFB01000033.1"/>
</dbReference>
<comment type="function">
    <text evidence="2 7">Catalyzes the formation of N(7)-methylguanine at position 46 (m7G46) in tRNA.</text>
</comment>
<dbReference type="Proteomes" id="UP000199021">
    <property type="component" value="Unassembled WGS sequence"/>
</dbReference>
<keyword evidence="5 7" id="KW-0949">S-adenosyl-L-methionine</keyword>
<dbReference type="GO" id="GO:0043527">
    <property type="term" value="C:tRNA methyltransferase complex"/>
    <property type="evidence" value="ECO:0007669"/>
    <property type="project" value="TreeGrafter"/>
</dbReference>
<evidence type="ECO:0000256" key="2">
    <source>
        <dbReference type="ARBA" id="ARBA00003015"/>
    </source>
</evidence>
<accession>A0A1H9N438</accession>
<dbReference type="FunCoup" id="A0A1H9N438">
    <property type="interactions" value="335"/>
</dbReference>
<name>A0A1H9N438_9BACT</name>
<dbReference type="PANTHER" id="PTHR23417">
    <property type="entry name" value="3-DEOXY-D-MANNO-OCTULOSONIC-ACID TRANSFERASE/TRNA GUANINE-N 7 - -METHYLTRANSFERASE"/>
    <property type="match status" value="1"/>
</dbReference>
<keyword evidence="3 7" id="KW-0489">Methyltransferase</keyword>
<feature type="binding site" evidence="7">
    <location>
        <position position="58"/>
    </location>
    <ligand>
        <name>S-adenosyl-L-methionine</name>
        <dbReference type="ChEBI" id="CHEBI:59789"/>
    </ligand>
</feature>
<proteinExistence type="inferred from homology"/>
<dbReference type="STRING" id="478744.SAMN05444359_13339"/>
<dbReference type="InterPro" id="IPR029063">
    <property type="entry name" value="SAM-dependent_MTases_sf"/>
</dbReference>
<evidence type="ECO:0000256" key="7">
    <source>
        <dbReference type="HAMAP-Rule" id="MF_01057"/>
    </source>
</evidence>
<protein>
    <recommendedName>
        <fullName evidence="7">tRNA (guanine-N(7)-)-methyltransferase</fullName>
        <ecNumber evidence="7">2.1.1.33</ecNumber>
    </recommendedName>
    <alternativeName>
        <fullName evidence="7">tRNA (guanine(46)-N(7))-methyltransferase</fullName>
    </alternativeName>
    <alternativeName>
        <fullName evidence="7">tRNA(m7G46)-methyltransferase</fullName>
    </alternativeName>
</protein>
<organism evidence="8 9">
    <name type="scientific">Neolewinella agarilytica</name>
    <dbReference type="NCBI Taxonomy" id="478744"/>
    <lineage>
        <taxon>Bacteria</taxon>
        <taxon>Pseudomonadati</taxon>
        <taxon>Bacteroidota</taxon>
        <taxon>Saprospiria</taxon>
        <taxon>Saprospirales</taxon>
        <taxon>Lewinellaceae</taxon>
        <taxon>Neolewinella</taxon>
    </lineage>
</organism>
<evidence type="ECO:0000313" key="9">
    <source>
        <dbReference type="Proteomes" id="UP000199021"/>
    </source>
</evidence>
<evidence type="ECO:0000256" key="4">
    <source>
        <dbReference type="ARBA" id="ARBA00022679"/>
    </source>
</evidence>
<dbReference type="AlphaFoldDB" id="A0A1H9N438"/>
<evidence type="ECO:0000256" key="5">
    <source>
        <dbReference type="ARBA" id="ARBA00022691"/>
    </source>
</evidence>
<dbReference type="NCBIfam" id="TIGR00091">
    <property type="entry name" value="tRNA (guanosine(46)-N7)-methyltransferase TrmB"/>
    <property type="match status" value="1"/>
</dbReference>
<dbReference type="NCBIfam" id="NF001080">
    <property type="entry name" value="PRK00121.2-2"/>
    <property type="match status" value="1"/>
</dbReference>
<feature type="binding site" evidence="7">
    <location>
        <position position="136"/>
    </location>
    <ligand>
        <name>substrate</name>
    </ligand>
</feature>
<comment type="pathway">
    <text evidence="7">tRNA modification; N(7)-methylguanine-tRNA biosynthesis.</text>
</comment>
<feature type="binding site" evidence="7">
    <location>
        <begin position="209"/>
        <end position="212"/>
    </location>
    <ligand>
        <name>substrate</name>
    </ligand>
</feature>
<comment type="similarity">
    <text evidence="7">Belongs to the class I-like SAM-binding methyltransferase superfamily. TrmB family.</text>
</comment>
<feature type="binding site" evidence="7">
    <location>
        <position position="132"/>
    </location>
    <ligand>
        <name>S-adenosyl-L-methionine</name>
        <dbReference type="ChEBI" id="CHEBI:59789"/>
    </ligand>
</feature>
<gene>
    <name evidence="7" type="primary">trmB</name>
    <name evidence="8" type="ORF">SAMN05444359_13339</name>
</gene>
<evidence type="ECO:0000256" key="3">
    <source>
        <dbReference type="ARBA" id="ARBA00022603"/>
    </source>
</evidence>
<reference evidence="9" key="1">
    <citation type="submission" date="2016-10" db="EMBL/GenBank/DDBJ databases">
        <authorList>
            <person name="Varghese N."/>
            <person name="Submissions S."/>
        </authorList>
    </citation>
    <scope>NUCLEOTIDE SEQUENCE [LARGE SCALE GENOMIC DNA]</scope>
    <source>
        <strain evidence="9">DSM 24740</strain>
    </source>
</reference>
<dbReference type="UniPathway" id="UPA00989"/>
<evidence type="ECO:0000256" key="1">
    <source>
        <dbReference type="ARBA" id="ARBA00000142"/>
    </source>
</evidence>
<feature type="binding site" evidence="7">
    <location>
        <position position="83"/>
    </location>
    <ligand>
        <name>S-adenosyl-L-methionine</name>
        <dbReference type="ChEBI" id="CHEBI:59789"/>
    </ligand>
</feature>
<dbReference type="EC" id="2.1.1.33" evidence="7"/>
<dbReference type="Gene3D" id="3.40.50.150">
    <property type="entry name" value="Vaccinia Virus protein VP39"/>
    <property type="match status" value="1"/>
</dbReference>
<evidence type="ECO:0000313" key="8">
    <source>
        <dbReference type="EMBL" id="SER30415.1"/>
    </source>
</evidence>
<dbReference type="SUPFAM" id="SSF53335">
    <property type="entry name" value="S-adenosyl-L-methionine-dependent methyltransferases"/>
    <property type="match status" value="1"/>
</dbReference>
<keyword evidence="4 7" id="KW-0808">Transferase</keyword>
<dbReference type="InParanoid" id="A0A1H9N438"/>
<dbReference type="Pfam" id="PF02390">
    <property type="entry name" value="Methyltransf_4"/>
    <property type="match status" value="1"/>
</dbReference>
<dbReference type="InterPro" id="IPR055361">
    <property type="entry name" value="tRNA_methyltr_TrmB_bact"/>
</dbReference>
<dbReference type="GO" id="GO:0008176">
    <property type="term" value="F:tRNA (guanine(46)-N7)-methyltransferase activity"/>
    <property type="evidence" value="ECO:0007669"/>
    <property type="project" value="UniProtKB-UniRule"/>
</dbReference>
<dbReference type="OrthoDB" id="9802090at2"/>
<feature type="binding site" evidence="7">
    <location>
        <position position="168"/>
    </location>
    <ligand>
        <name>substrate</name>
    </ligand>
</feature>
<keyword evidence="9" id="KW-1185">Reference proteome</keyword>
<comment type="caution">
    <text evidence="7">Lacks conserved residue(s) required for the propagation of feature annotation.</text>
</comment>